<dbReference type="InterPro" id="IPR003591">
    <property type="entry name" value="Leu-rich_rpt_typical-subtyp"/>
</dbReference>
<evidence type="ECO:0000313" key="3">
    <source>
        <dbReference type="EMBL" id="SPC97257.1"/>
    </source>
</evidence>
<dbReference type="PROSITE" id="PS51450">
    <property type="entry name" value="LRR"/>
    <property type="match status" value="3"/>
</dbReference>
<dbReference type="SMART" id="SM00369">
    <property type="entry name" value="LRR_TYP"/>
    <property type="match status" value="6"/>
</dbReference>
<dbReference type="InterPro" id="IPR026906">
    <property type="entry name" value="LRR_5"/>
</dbReference>
<name>A0A2N9G3F6_FAGSY</name>
<keyword evidence="1" id="KW-0433">Leucine-rich repeat</keyword>
<dbReference type="InterPro" id="IPR001611">
    <property type="entry name" value="Leu-rich_rpt"/>
</dbReference>
<dbReference type="InterPro" id="IPR032675">
    <property type="entry name" value="LRR_dom_sf"/>
</dbReference>
<dbReference type="PANTHER" id="PTHR47186:SF61">
    <property type="entry name" value="LEUCINE-RICH REPEAT-CONTAINING PROTEIN 57-RELATED"/>
    <property type="match status" value="1"/>
</dbReference>
<proteinExistence type="predicted"/>
<organism evidence="3">
    <name type="scientific">Fagus sylvatica</name>
    <name type="common">Beechnut</name>
    <dbReference type="NCBI Taxonomy" id="28930"/>
    <lineage>
        <taxon>Eukaryota</taxon>
        <taxon>Viridiplantae</taxon>
        <taxon>Streptophyta</taxon>
        <taxon>Embryophyta</taxon>
        <taxon>Tracheophyta</taxon>
        <taxon>Spermatophyta</taxon>
        <taxon>Magnoliopsida</taxon>
        <taxon>eudicotyledons</taxon>
        <taxon>Gunneridae</taxon>
        <taxon>Pentapetalae</taxon>
        <taxon>rosids</taxon>
        <taxon>fabids</taxon>
        <taxon>Fagales</taxon>
        <taxon>Fagaceae</taxon>
        <taxon>Fagus</taxon>
    </lineage>
</organism>
<evidence type="ECO:0000256" key="2">
    <source>
        <dbReference type="ARBA" id="ARBA00022737"/>
    </source>
</evidence>
<dbReference type="Gene3D" id="3.80.10.10">
    <property type="entry name" value="Ribonuclease Inhibitor"/>
    <property type="match status" value="5"/>
</dbReference>
<dbReference type="Pfam" id="PF13306">
    <property type="entry name" value="LRR_5"/>
    <property type="match status" value="3"/>
</dbReference>
<evidence type="ECO:0000256" key="1">
    <source>
        <dbReference type="ARBA" id="ARBA00022614"/>
    </source>
</evidence>
<protein>
    <recommendedName>
        <fullName evidence="4">NB-ARC domain-containing protein</fullName>
    </recommendedName>
</protein>
<dbReference type="SUPFAM" id="SSF52058">
    <property type="entry name" value="L domain-like"/>
    <property type="match status" value="2"/>
</dbReference>
<dbReference type="PANTHER" id="PTHR47186">
    <property type="entry name" value="LEUCINE-RICH REPEAT-CONTAINING PROTEIN 57"/>
    <property type="match status" value="1"/>
</dbReference>
<evidence type="ECO:0008006" key="4">
    <source>
        <dbReference type="Google" id="ProtNLM"/>
    </source>
</evidence>
<keyword evidence="2" id="KW-0677">Repeat</keyword>
<sequence length="993" mass="113668">MISDKLEKMRSAPSEKTKFLLILDGVPDNENEKIIKELEAILPLKELEQSRNNALKDREFEKSFEEIAKLSKGLPAAILMIAEALNHIGEHESVVRILEEALEEAASADVIPLLRYAYDRFPSTDMALINCCWGSRQLFLKLGGIHYDELIACWILEGYISANDRLDKAYEEGYRVLMKLINLHMLKIREDDLIMMERSALTFTDDHRHGCGGCDQLGSIDQIKEFEHLTVLEISGASSLKNIEDDFFEKMKRLRSLNLSGLQVQSLPSSLFKLTEPRRLILRECPKLETLPNLKKFEKLEVLDLYGCTSLNKIKDKCLSSLQKLQMLDLSQTNINHLPILKTLRLTQLILRDCKGLSRLCKLESLTDLQILDLSSTTALKQMRDDSLNKKGKLKILNLSKSVIDKLRPSSSQFPDLDLLDLSESVVEIPENTFKGMKQLRHLNISNTNIVKLPSLSELDQSFEHLVYLRYLNFSNTKIKILPSIAKLKNLRKVLLQNCGELTELSLSKELEKLEELDLSGCTALKEIEANVLENMVHLRSLNLSGTSLKLPQMSNLTNLIELSIRGCKLSDSEPDLGKCTKLEVLDLSETDIQSLPSLDKFGNLRDLKLRGCSRLEKLLSLKSATHLEVLDLWGTGIKEFPSEISELTRLKHLDLPDLKDFPSLDWGKIKHLPEELNWDQCGIFMHIQNRPCMSVSGTEIFKHLKERPELWDTYFKEFQFSVCALEKEDRARDIWWHRADANFRKIYFQTHSFPEKIGRYLEILGFDKFPEDVDDVLMKAEYVSLIENKFVTRLSGMGKVNAMKGCWLERCVEMETILSGADMEKNLEILWASNLPKLKSVFNEEMKSGSLANLTELYLHCCPMIEVVFSSSMLPKNLKILQIKFCDKLKSLYSEEMQSGGLANLTELYLHCCPMIEAVFPSSLLPENLKILQIKFCDELKTLFKPTESKECKLRKLEKLHLEIKIKECPKLENLGTIMELRGGSEENSKIE</sequence>
<reference evidence="3" key="1">
    <citation type="submission" date="2018-02" db="EMBL/GenBank/DDBJ databases">
        <authorList>
            <person name="Cohen D.B."/>
            <person name="Kent A.D."/>
        </authorList>
    </citation>
    <scope>NUCLEOTIDE SEQUENCE</scope>
</reference>
<dbReference type="AlphaFoldDB" id="A0A2N9G3F6"/>
<gene>
    <name evidence="3" type="ORF">FSB_LOCUS25139</name>
</gene>
<accession>A0A2N9G3F6</accession>
<dbReference type="EMBL" id="OIVN01001752">
    <property type="protein sequence ID" value="SPC97257.1"/>
    <property type="molecule type" value="Genomic_DNA"/>
</dbReference>